<organism evidence="8 9">
    <name type="scientific">Nannocystis pusilla</name>
    <dbReference type="NCBI Taxonomy" id="889268"/>
    <lineage>
        <taxon>Bacteria</taxon>
        <taxon>Pseudomonadati</taxon>
        <taxon>Myxococcota</taxon>
        <taxon>Polyangia</taxon>
        <taxon>Nannocystales</taxon>
        <taxon>Nannocystaceae</taxon>
        <taxon>Nannocystis</taxon>
    </lineage>
</organism>
<dbReference type="GO" id="GO:0046872">
    <property type="term" value="F:metal ion binding"/>
    <property type="evidence" value="ECO:0007669"/>
    <property type="project" value="UniProtKB-KW"/>
</dbReference>
<evidence type="ECO:0000256" key="6">
    <source>
        <dbReference type="SAM" id="MobiDB-lite"/>
    </source>
</evidence>
<dbReference type="Proteomes" id="UP001150924">
    <property type="component" value="Unassembled WGS sequence"/>
</dbReference>
<dbReference type="CDD" id="cd01335">
    <property type="entry name" value="Radical_SAM"/>
    <property type="match status" value="1"/>
</dbReference>
<dbReference type="GO" id="GO:0003824">
    <property type="term" value="F:catalytic activity"/>
    <property type="evidence" value="ECO:0007669"/>
    <property type="project" value="InterPro"/>
</dbReference>
<dbReference type="InterPro" id="IPR013785">
    <property type="entry name" value="Aldolase_TIM"/>
</dbReference>
<dbReference type="Gene3D" id="3.20.20.70">
    <property type="entry name" value="Aldolase class I"/>
    <property type="match status" value="1"/>
</dbReference>
<dbReference type="SUPFAM" id="SSF102114">
    <property type="entry name" value="Radical SAM enzymes"/>
    <property type="match status" value="1"/>
</dbReference>
<keyword evidence="4" id="KW-0408">Iron</keyword>
<evidence type="ECO:0000256" key="1">
    <source>
        <dbReference type="ARBA" id="ARBA00001966"/>
    </source>
</evidence>
<gene>
    <name evidence="8" type="ORF">OV079_22120</name>
</gene>
<evidence type="ECO:0000256" key="4">
    <source>
        <dbReference type="ARBA" id="ARBA00023004"/>
    </source>
</evidence>
<dbReference type="GO" id="GO:0051536">
    <property type="term" value="F:iron-sulfur cluster binding"/>
    <property type="evidence" value="ECO:0007669"/>
    <property type="project" value="UniProtKB-KW"/>
</dbReference>
<dbReference type="RefSeq" id="WP_267770845.1">
    <property type="nucleotide sequence ID" value="NZ_JAPNKE010000002.1"/>
</dbReference>
<dbReference type="EMBL" id="JAPNKE010000002">
    <property type="protein sequence ID" value="MCY1008205.1"/>
    <property type="molecule type" value="Genomic_DNA"/>
</dbReference>
<reference evidence="8" key="1">
    <citation type="submission" date="2022-11" db="EMBL/GenBank/DDBJ databases">
        <title>Minimal conservation of predation-associated metabolite biosynthetic gene clusters underscores biosynthetic potential of Myxococcota including descriptions for ten novel species: Archangium lansinium sp. nov., Myxococcus landrumus sp. nov., Nannocystis bai.</title>
        <authorList>
            <person name="Ahearne A."/>
            <person name="Stevens C."/>
            <person name="Phillips K."/>
        </authorList>
    </citation>
    <scope>NUCLEOTIDE SEQUENCE</scope>
    <source>
        <strain evidence="8">Na p29</strain>
    </source>
</reference>
<evidence type="ECO:0000256" key="3">
    <source>
        <dbReference type="ARBA" id="ARBA00022723"/>
    </source>
</evidence>
<evidence type="ECO:0000313" key="8">
    <source>
        <dbReference type="EMBL" id="MCY1008205.1"/>
    </source>
</evidence>
<dbReference type="AlphaFoldDB" id="A0A9X3ES54"/>
<dbReference type="Pfam" id="PF04055">
    <property type="entry name" value="Radical_SAM"/>
    <property type="match status" value="1"/>
</dbReference>
<dbReference type="PANTHER" id="PTHR11228">
    <property type="entry name" value="RADICAL SAM DOMAIN PROTEIN"/>
    <property type="match status" value="1"/>
</dbReference>
<keyword evidence="3" id="KW-0479">Metal-binding</keyword>
<sequence length="448" mass="48881">MVDWRRSWTAPPPGDGVSRRHAQQFARGFDKYQRRYRKSLISESTYPDVVHVLAADELAIGVRKARGLLARLALPGDALVALEARLPAGELRVNERNGLGRVWPSGDLPVQRVYAIDGDGQLGAAIPLEDATARALALHAARFAPYPRIAPRSISFLPIARGCQASCPFCFSEASASAEQAGGRLDLELAARWLAAARRRGAERAVITGGGEPTLLPRDRLLGLVGTCREFFAKVVLITNGVRFAGADAGERRAWITDLAAAGLGVLAVSRHHWDEAVNAARMNLETHTERVLEAARGTSLRTRLICVLQRGGVESVADIDAYVQWAAARGAHEVCFKELYVSTSRESVYHSLAANQYSADHQVPLSRVHEWARTREFAERERLPWGAPVYAGTIAGSPMRVAAYTEPSLFWERTHGLARSWNVMADHTCLVSLEDRASAIGLDEAAA</sequence>
<feature type="domain" description="Radical SAM core" evidence="7">
    <location>
        <begin position="149"/>
        <end position="388"/>
    </location>
</feature>
<dbReference type="InterPro" id="IPR050377">
    <property type="entry name" value="Radical_SAM_PqqE_MftC-like"/>
</dbReference>
<keyword evidence="5" id="KW-0411">Iron-sulfur</keyword>
<keyword evidence="9" id="KW-1185">Reference proteome</keyword>
<feature type="region of interest" description="Disordered" evidence="6">
    <location>
        <begin position="1"/>
        <end position="21"/>
    </location>
</feature>
<comment type="cofactor">
    <cofactor evidence="1">
        <name>[4Fe-4S] cluster</name>
        <dbReference type="ChEBI" id="CHEBI:49883"/>
    </cofactor>
</comment>
<evidence type="ECO:0000259" key="7">
    <source>
        <dbReference type="PROSITE" id="PS51918"/>
    </source>
</evidence>
<name>A0A9X3ES54_9BACT</name>
<evidence type="ECO:0000256" key="5">
    <source>
        <dbReference type="ARBA" id="ARBA00023014"/>
    </source>
</evidence>
<comment type="caution">
    <text evidence="8">The sequence shown here is derived from an EMBL/GenBank/DDBJ whole genome shotgun (WGS) entry which is preliminary data.</text>
</comment>
<evidence type="ECO:0000313" key="9">
    <source>
        <dbReference type="Proteomes" id="UP001150924"/>
    </source>
</evidence>
<dbReference type="SFLD" id="SFLDS00029">
    <property type="entry name" value="Radical_SAM"/>
    <property type="match status" value="1"/>
</dbReference>
<proteinExistence type="predicted"/>
<keyword evidence="2" id="KW-0949">S-adenosyl-L-methionine</keyword>
<dbReference type="PROSITE" id="PS51918">
    <property type="entry name" value="RADICAL_SAM"/>
    <property type="match status" value="1"/>
</dbReference>
<evidence type="ECO:0000256" key="2">
    <source>
        <dbReference type="ARBA" id="ARBA00022691"/>
    </source>
</evidence>
<dbReference type="PANTHER" id="PTHR11228:SF35">
    <property type="entry name" value="MOLYBDENUM COFACTOR BIOSYNTHESIS PROTEIN A-RELATED"/>
    <property type="match status" value="1"/>
</dbReference>
<dbReference type="InterPro" id="IPR007197">
    <property type="entry name" value="rSAM"/>
</dbReference>
<accession>A0A9X3ES54</accession>
<dbReference type="InterPro" id="IPR058240">
    <property type="entry name" value="rSAM_sf"/>
</dbReference>
<protein>
    <submittedName>
        <fullName evidence="8">Radical SAM protein</fullName>
    </submittedName>
</protein>